<protein>
    <recommendedName>
        <fullName evidence="4">DUF4408 domain-containing protein</fullName>
    </recommendedName>
</protein>
<sequence>MDRHHTMQIEFHDLKHCNPGCSVRVRSGGVSQVAFILAAIAVVSLVSPSSVQHTMSAQLHAVGSFVMSKKALFVLSNAIFLFLAADYYRCFFSLSSPSTAEFTAREQTGVLDKQDHLNNVRAPDDEMLPGEQMAREAMAMPSQPEVFMLDGGEVNSVIQEKVVIEEPTCGAAAQELEKLGIDELNKKFDEFIKSRRNKWEEEAGLQ</sequence>
<organism evidence="2">
    <name type="scientific">Oryza brachyantha</name>
    <name type="common">malo sina</name>
    <dbReference type="NCBI Taxonomy" id="4533"/>
    <lineage>
        <taxon>Eukaryota</taxon>
        <taxon>Viridiplantae</taxon>
        <taxon>Streptophyta</taxon>
        <taxon>Embryophyta</taxon>
        <taxon>Tracheophyta</taxon>
        <taxon>Spermatophyta</taxon>
        <taxon>Magnoliopsida</taxon>
        <taxon>Liliopsida</taxon>
        <taxon>Poales</taxon>
        <taxon>Poaceae</taxon>
        <taxon>BOP clade</taxon>
        <taxon>Oryzoideae</taxon>
        <taxon>Oryzeae</taxon>
        <taxon>Oryzinae</taxon>
        <taxon>Oryza</taxon>
    </lineage>
</organism>
<dbReference type="PANTHER" id="PTHR35762">
    <property type="entry name" value="TRANSMEMBRANE PROTEIN"/>
    <property type="match status" value="1"/>
</dbReference>
<feature type="transmembrane region" description="Helical" evidence="1">
    <location>
        <begin position="33"/>
        <end position="51"/>
    </location>
</feature>
<keyword evidence="1" id="KW-0472">Membrane</keyword>
<dbReference type="Proteomes" id="UP000006038">
    <property type="component" value="Chromosome 3"/>
</dbReference>
<feature type="transmembrane region" description="Helical" evidence="1">
    <location>
        <begin position="71"/>
        <end position="88"/>
    </location>
</feature>
<dbReference type="Gramene" id="OB03G33400.1">
    <property type="protein sequence ID" value="OB03G33400.1"/>
    <property type="gene ID" value="OB03G33400"/>
</dbReference>
<keyword evidence="1" id="KW-1133">Transmembrane helix</keyword>
<evidence type="ECO:0000313" key="3">
    <source>
        <dbReference type="Proteomes" id="UP000006038"/>
    </source>
</evidence>
<accession>J3LQL4</accession>
<evidence type="ECO:0008006" key="4">
    <source>
        <dbReference type="Google" id="ProtNLM"/>
    </source>
</evidence>
<dbReference type="EnsemblPlants" id="OB03G33400.1">
    <property type="protein sequence ID" value="OB03G33400.1"/>
    <property type="gene ID" value="OB03G33400"/>
</dbReference>
<keyword evidence="3" id="KW-1185">Reference proteome</keyword>
<reference evidence="2" key="1">
    <citation type="journal article" date="2013" name="Nat. Commun.">
        <title>Whole-genome sequencing of Oryza brachyantha reveals mechanisms underlying Oryza genome evolution.</title>
        <authorList>
            <person name="Chen J."/>
            <person name="Huang Q."/>
            <person name="Gao D."/>
            <person name="Wang J."/>
            <person name="Lang Y."/>
            <person name="Liu T."/>
            <person name="Li B."/>
            <person name="Bai Z."/>
            <person name="Luis Goicoechea J."/>
            <person name="Liang C."/>
            <person name="Chen C."/>
            <person name="Zhang W."/>
            <person name="Sun S."/>
            <person name="Liao Y."/>
            <person name="Zhang X."/>
            <person name="Yang L."/>
            <person name="Song C."/>
            <person name="Wang M."/>
            <person name="Shi J."/>
            <person name="Liu G."/>
            <person name="Liu J."/>
            <person name="Zhou H."/>
            <person name="Zhou W."/>
            <person name="Yu Q."/>
            <person name="An N."/>
            <person name="Chen Y."/>
            <person name="Cai Q."/>
            <person name="Wang B."/>
            <person name="Liu B."/>
            <person name="Min J."/>
            <person name="Huang Y."/>
            <person name="Wu H."/>
            <person name="Li Z."/>
            <person name="Zhang Y."/>
            <person name="Yin Y."/>
            <person name="Song W."/>
            <person name="Jiang J."/>
            <person name="Jackson S.A."/>
            <person name="Wing R.A."/>
            <person name="Wang J."/>
            <person name="Chen M."/>
        </authorList>
    </citation>
    <scope>NUCLEOTIDE SEQUENCE [LARGE SCALE GENOMIC DNA]</scope>
    <source>
        <strain evidence="2">cv. IRGC 101232</strain>
    </source>
</reference>
<dbReference type="eggNOG" id="ENOG502R3MR">
    <property type="taxonomic scope" value="Eukaryota"/>
</dbReference>
<dbReference type="HOGENOM" id="CLU_1216300_0_0_1"/>
<evidence type="ECO:0000256" key="1">
    <source>
        <dbReference type="SAM" id="Phobius"/>
    </source>
</evidence>
<proteinExistence type="predicted"/>
<evidence type="ECO:0000313" key="2">
    <source>
        <dbReference type="EnsemblPlants" id="OB03G33400.1"/>
    </source>
</evidence>
<dbReference type="PANTHER" id="PTHR35762:SF8">
    <property type="entry name" value="EXPRESSED PROTEIN"/>
    <property type="match status" value="1"/>
</dbReference>
<keyword evidence="1" id="KW-0812">Transmembrane</keyword>
<dbReference type="AlphaFoldDB" id="J3LQL4"/>
<name>J3LQL4_ORYBR</name>
<dbReference type="OMA" id="DYYRCFF"/>
<reference evidence="2" key="2">
    <citation type="submission" date="2013-04" db="UniProtKB">
        <authorList>
            <consortium name="EnsemblPlants"/>
        </authorList>
    </citation>
    <scope>IDENTIFICATION</scope>
</reference>